<reference evidence="12 13" key="1">
    <citation type="journal article" date="2015" name="Genome Biol. Evol.">
        <title>Comparative Genomics of a Bacterivorous Green Alga Reveals Evolutionary Causalities and Consequences of Phago-Mixotrophic Mode of Nutrition.</title>
        <authorList>
            <person name="Burns J.A."/>
            <person name="Paasch A."/>
            <person name="Narechania A."/>
            <person name="Kim E."/>
        </authorList>
    </citation>
    <scope>NUCLEOTIDE SEQUENCE [LARGE SCALE GENOMIC DNA]</scope>
    <source>
        <strain evidence="12 13">PLY_AMNH</strain>
    </source>
</reference>
<organism evidence="12 13">
    <name type="scientific">Cymbomonas tetramitiformis</name>
    <dbReference type="NCBI Taxonomy" id="36881"/>
    <lineage>
        <taxon>Eukaryota</taxon>
        <taxon>Viridiplantae</taxon>
        <taxon>Chlorophyta</taxon>
        <taxon>Pyramimonadophyceae</taxon>
        <taxon>Pyramimonadales</taxon>
        <taxon>Pyramimonadaceae</taxon>
        <taxon>Cymbomonas</taxon>
    </lineage>
</organism>
<evidence type="ECO:0000256" key="1">
    <source>
        <dbReference type="ARBA" id="ARBA00001041"/>
    </source>
</evidence>
<protein>
    <recommendedName>
        <fullName evidence="6">pyruvate decarboxylase</fullName>
        <ecNumber evidence="6">4.1.1.1</ecNumber>
    </recommendedName>
</protein>
<keyword evidence="11" id="KW-0456">Lyase</keyword>
<dbReference type="Gene3D" id="3.40.50.970">
    <property type="match status" value="1"/>
</dbReference>
<dbReference type="GO" id="GO:0005829">
    <property type="term" value="C:cytosol"/>
    <property type="evidence" value="ECO:0007669"/>
    <property type="project" value="TreeGrafter"/>
</dbReference>
<dbReference type="InterPro" id="IPR029061">
    <property type="entry name" value="THDP-binding"/>
</dbReference>
<dbReference type="SUPFAM" id="SSF52518">
    <property type="entry name" value="Thiamin diphosphate-binding fold (THDP-binding)"/>
    <property type="match status" value="1"/>
</dbReference>
<evidence type="ECO:0000256" key="10">
    <source>
        <dbReference type="ARBA" id="ARBA00023052"/>
    </source>
</evidence>
<dbReference type="GO" id="GO:0046872">
    <property type="term" value="F:metal ion binding"/>
    <property type="evidence" value="ECO:0007669"/>
    <property type="project" value="UniProtKB-KW"/>
</dbReference>
<dbReference type="Proteomes" id="UP001190700">
    <property type="component" value="Unassembled WGS sequence"/>
</dbReference>
<evidence type="ECO:0000256" key="11">
    <source>
        <dbReference type="ARBA" id="ARBA00023239"/>
    </source>
</evidence>
<comment type="similarity">
    <text evidence="4">Belongs to the TPP enzyme family.</text>
</comment>
<evidence type="ECO:0000256" key="3">
    <source>
        <dbReference type="ARBA" id="ARBA00001964"/>
    </source>
</evidence>
<accession>A0AAE0GAP3</accession>
<evidence type="ECO:0000256" key="7">
    <source>
        <dbReference type="ARBA" id="ARBA00022723"/>
    </source>
</evidence>
<evidence type="ECO:0000313" key="12">
    <source>
        <dbReference type="EMBL" id="KAK3274672.1"/>
    </source>
</evidence>
<keyword evidence="7" id="KW-0479">Metal-binding</keyword>
<keyword evidence="9" id="KW-0460">Magnesium</keyword>
<dbReference type="AlphaFoldDB" id="A0AAE0GAP3"/>
<dbReference type="GO" id="GO:0000949">
    <property type="term" value="P:aromatic amino acid family catabolic process to alcohol via Ehrlich pathway"/>
    <property type="evidence" value="ECO:0007669"/>
    <property type="project" value="TreeGrafter"/>
</dbReference>
<dbReference type="PANTHER" id="PTHR43452">
    <property type="entry name" value="PYRUVATE DECARBOXYLASE"/>
    <property type="match status" value="1"/>
</dbReference>
<comment type="subunit">
    <text evidence="5">Homotetramer.</text>
</comment>
<dbReference type="EC" id="4.1.1.1" evidence="6"/>
<proteinExistence type="inferred from homology"/>
<evidence type="ECO:0000256" key="8">
    <source>
        <dbReference type="ARBA" id="ARBA00022793"/>
    </source>
</evidence>
<dbReference type="PANTHER" id="PTHR43452:SF1">
    <property type="entry name" value="PYRUVATE DECARBOXYLASE C186.09-RELATED"/>
    <property type="match status" value="1"/>
</dbReference>
<evidence type="ECO:0000256" key="6">
    <source>
        <dbReference type="ARBA" id="ARBA00013202"/>
    </source>
</evidence>
<keyword evidence="10" id="KW-0786">Thiamine pyrophosphate</keyword>
<evidence type="ECO:0000256" key="5">
    <source>
        <dbReference type="ARBA" id="ARBA00011881"/>
    </source>
</evidence>
<name>A0AAE0GAP3_9CHLO</name>
<keyword evidence="13" id="KW-1185">Reference proteome</keyword>
<evidence type="ECO:0000256" key="9">
    <source>
        <dbReference type="ARBA" id="ARBA00022842"/>
    </source>
</evidence>
<evidence type="ECO:0000256" key="4">
    <source>
        <dbReference type="ARBA" id="ARBA00007812"/>
    </source>
</evidence>
<evidence type="ECO:0000313" key="13">
    <source>
        <dbReference type="Proteomes" id="UP001190700"/>
    </source>
</evidence>
<comment type="cofactor">
    <cofactor evidence="3">
        <name>thiamine diphosphate</name>
        <dbReference type="ChEBI" id="CHEBI:58937"/>
    </cofactor>
</comment>
<dbReference type="EMBL" id="LGRX02007592">
    <property type="protein sequence ID" value="KAK3274672.1"/>
    <property type="molecule type" value="Genomic_DNA"/>
</dbReference>
<comment type="catalytic activity">
    <reaction evidence="1">
        <text>a 2-oxocarboxylate + H(+) = an aldehyde + CO2</text>
        <dbReference type="Rhea" id="RHEA:11628"/>
        <dbReference type="ChEBI" id="CHEBI:15378"/>
        <dbReference type="ChEBI" id="CHEBI:16526"/>
        <dbReference type="ChEBI" id="CHEBI:17478"/>
        <dbReference type="ChEBI" id="CHEBI:35179"/>
        <dbReference type="EC" id="4.1.1.1"/>
    </reaction>
</comment>
<comment type="caution">
    <text evidence="12">The sequence shown here is derived from an EMBL/GenBank/DDBJ whole genome shotgun (WGS) entry which is preliminary data.</text>
</comment>
<dbReference type="GO" id="GO:0004737">
    <property type="term" value="F:pyruvate decarboxylase activity"/>
    <property type="evidence" value="ECO:0007669"/>
    <property type="project" value="UniProtKB-EC"/>
</dbReference>
<evidence type="ECO:0000256" key="2">
    <source>
        <dbReference type="ARBA" id="ARBA00001920"/>
    </source>
</evidence>
<sequence length="91" mass="10074">MVVELTVRMGLGARQWDYAKLVDVFNGEEGNGVGMKVRNNKELARAISKAESHTSGPVLIECVIDRHDCSKELLEWGSLVANANSRPQQHI</sequence>
<keyword evidence="8" id="KW-0210">Decarboxylase</keyword>
<dbReference type="InterPro" id="IPR012110">
    <property type="entry name" value="PDC/IPDC-like"/>
</dbReference>
<comment type="cofactor">
    <cofactor evidence="2">
        <name>a metal cation</name>
        <dbReference type="ChEBI" id="CHEBI:25213"/>
    </cofactor>
</comment>
<gene>
    <name evidence="12" type="ORF">CYMTET_17156</name>
</gene>